<name>A0A7S2NMS3_9EUKA</name>
<feature type="domain" description="C2H2-type" evidence="4">
    <location>
        <begin position="96"/>
        <end position="124"/>
    </location>
</feature>
<dbReference type="PROSITE" id="PS50157">
    <property type="entry name" value="ZINC_FINGER_C2H2_2"/>
    <property type="match status" value="1"/>
</dbReference>
<dbReference type="PANTHER" id="PTHR21385">
    <property type="entry name" value="ZINC FINGER PROTEIN-RELATED"/>
    <property type="match status" value="1"/>
</dbReference>
<feature type="signal peptide" evidence="3">
    <location>
        <begin position="1"/>
        <end position="28"/>
    </location>
</feature>
<evidence type="ECO:0000256" key="3">
    <source>
        <dbReference type="SAM" id="SignalP"/>
    </source>
</evidence>
<dbReference type="PROSITE" id="PS00028">
    <property type="entry name" value="ZINC_FINGER_C2H2_1"/>
    <property type="match status" value="1"/>
</dbReference>
<keyword evidence="2" id="KW-1133">Transmembrane helix</keyword>
<evidence type="ECO:0000259" key="4">
    <source>
        <dbReference type="PROSITE" id="PS50157"/>
    </source>
</evidence>
<keyword evidence="2" id="KW-0472">Membrane</keyword>
<dbReference type="AlphaFoldDB" id="A0A7S2NMS3"/>
<keyword evidence="1" id="KW-0863">Zinc-finger</keyword>
<dbReference type="InterPro" id="IPR013087">
    <property type="entry name" value="Znf_C2H2_type"/>
</dbReference>
<dbReference type="GO" id="GO:0008270">
    <property type="term" value="F:zinc ion binding"/>
    <property type="evidence" value="ECO:0007669"/>
    <property type="project" value="UniProtKB-KW"/>
</dbReference>
<evidence type="ECO:0000313" key="5">
    <source>
        <dbReference type="EMBL" id="CAD9550168.1"/>
    </source>
</evidence>
<keyword evidence="3" id="KW-0732">Signal</keyword>
<keyword evidence="1" id="KW-0862">Zinc</keyword>
<organism evidence="5">
    <name type="scientific">Cyanoptyche gloeocystis</name>
    <dbReference type="NCBI Taxonomy" id="77922"/>
    <lineage>
        <taxon>Eukaryota</taxon>
        <taxon>Glaucocystophyceae</taxon>
        <taxon>Glaucocystophyceae incertae sedis</taxon>
        <taxon>Cyanoptyche</taxon>
    </lineage>
</organism>
<dbReference type="PANTHER" id="PTHR21385:SF0">
    <property type="entry name" value="RE51073P"/>
    <property type="match status" value="1"/>
</dbReference>
<evidence type="ECO:0000256" key="1">
    <source>
        <dbReference type="PROSITE-ProRule" id="PRU00042"/>
    </source>
</evidence>
<gene>
    <name evidence="5" type="ORF">CGLO1086_LOCUS180</name>
</gene>
<feature type="transmembrane region" description="Helical" evidence="2">
    <location>
        <begin position="239"/>
        <end position="260"/>
    </location>
</feature>
<dbReference type="EMBL" id="HBGX01000381">
    <property type="protein sequence ID" value="CAD9550168.1"/>
    <property type="molecule type" value="Transcribed_RNA"/>
</dbReference>
<protein>
    <recommendedName>
        <fullName evidence="4">C2H2-type domain-containing protein</fullName>
    </recommendedName>
</protein>
<keyword evidence="1" id="KW-0479">Metal-binding</keyword>
<accession>A0A7S2NMS3</accession>
<keyword evidence="2" id="KW-0812">Transmembrane</keyword>
<sequence length="285" mass="33172">MPVSKMKSSITFLLILVVLQFYLSCVNAALYGGAESSTASCNRFRSRIARNVIEEQIFPAADDVEYELPSDCPFARDNDILRLQELSKKEMWRDQWRCTVCSKVFKSEHFLDKHLENKHSSHISKNATVCLADMCDFLNCDNLIRQMHYDEALEDVPIENLGFDPTAPIICKDHVMERKKLACQAVMQRCFPPDNEATKYLNDLFDREFCQRMTCSNQNLASLRQAFSPRLPFRLRKKYYIFAGLLIFSVLIFYSVFWYLRRGISASSGDLRRLRGSFRSKSKRF</sequence>
<feature type="chain" id="PRO_5031547438" description="C2H2-type domain-containing protein" evidence="3">
    <location>
        <begin position="29"/>
        <end position="285"/>
    </location>
</feature>
<proteinExistence type="predicted"/>
<reference evidence="5" key="1">
    <citation type="submission" date="2021-01" db="EMBL/GenBank/DDBJ databases">
        <authorList>
            <person name="Corre E."/>
            <person name="Pelletier E."/>
            <person name="Niang G."/>
            <person name="Scheremetjew M."/>
            <person name="Finn R."/>
            <person name="Kale V."/>
            <person name="Holt S."/>
            <person name="Cochrane G."/>
            <person name="Meng A."/>
            <person name="Brown T."/>
            <person name="Cohen L."/>
        </authorList>
    </citation>
    <scope>NUCLEOTIDE SEQUENCE</scope>
    <source>
        <strain evidence="5">SAG4.97</strain>
    </source>
</reference>
<evidence type="ECO:0000256" key="2">
    <source>
        <dbReference type="SAM" id="Phobius"/>
    </source>
</evidence>